<sequence length="126" mass="14094">MDKFKASIVKYICPICGEVAEEGIIMNSLLSEKAASEVEKLHGKAIGFSDHACKKCSEYKDTAVFFIGINLKKSSDKEPYRTGQIVGIKDDSPLVLHCKEYIRSLKDGTRFCFIDELVGKEIGLWQ</sequence>
<evidence type="ECO:0000313" key="1">
    <source>
        <dbReference type="EMBL" id="DAE31017.1"/>
    </source>
</evidence>
<dbReference type="EMBL" id="BK059105">
    <property type="protein sequence ID" value="DAE31017.1"/>
    <property type="molecule type" value="Genomic_DNA"/>
</dbReference>
<proteinExistence type="predicted"/>
<accession>A0A8S5RIU6</accession>
<organism evidence="1">
    <name type="scientific">virus sp. ctML55</name>
    <dbReference type="NCBI Taxonomy" id="2827627"/>
    <lineage>
        <taxon>Viruses</taxon>
    </lineage>
</organism>
<name>A0A8S5RIU6_9VIRU</name>
<reference evidence="1" key="1">
    <citation type="journal article" date="2021" name="Proc. Natl. Acad. Sci. U.S.A.">
        <title>A Catalog of Tens of Thousands of Viruses from Human Metagenomes Reveals Hidden Associations with Chronic Diseases.</title>
        <authorList>
            <person name="Tisza M.J."/>
            <person name="Buck C.B."/>
        </authorList>
    </citation>
    <scope>NUCLEOTIDE SEQUENCE</scope>
    <source>
        <strain evidence="1">CtML55</strain>
    </source>
</reference>
<protein>
    <submittedName>
        <fullName evidence="1">YokU-like protein</fullName>
    </submittedName>
</protein>